<dbReference type="PRINTS" id="PR00604">
    <property type="entry name" value="CYTCHRMECIAB"/>
</dbReference>
<reference evidence="8 9" key="1">
    <citation type="submission" date="2018-06" db="EMBL/GenBank/DDBJ databases">
        <title>Genomic Encyclopedia of Archaeal and Bacterial Type Strains, Phase II (KMG-II): from individual species to whole genera.</title>
        <authorList>
            <person name="Goeker M."/>
        </authorList>
    </citation>
    <scope>NUCLEOTIDE SEQUENCE [LARGE SCALE GENOMIC DNA]</scope>
    <source>
        <strain evidence="8 9">CFPB 3232</strain>
    </source>
</reference>
<dbReference type="GO" id="GO:0046872">
    <property type="term" value="F:metal ion binding"/>
    <property type="evidence" value="ECO:0007669"/>
    <property type="project" value="UniProtKB-KW"/>
</dbReference>
<dbReference type="InterPro" id="IPR009056">
    <property type="entry name" value="Cyt_c-like_dom"/>
</dbReference>
<dbReference type="PANTHER" id="PTHR11961">
    <property type="entry name" value="CYTOCHROME C"/>
    <property type="match status" value="1"/>
</dbReference>
<keyword evidence="4" id="KW-0249">Electron transport</keyword>
<keyword evidence="9" id="KW-1185">Reference proteome</keyword>
<feature type="domain" description="Cytochrome c" evidence="7">
    <location>
        <begin position="58"/>
        <end position="155"/>
    </location>
</feature>
<evidence type="ECO:0000256" key="4">
    <source>
        <dbReference type="ARBA" id="ARBA00022982"/>
    </source>
</evidence>
<evidence type="ECO:0000256" key="2">
    <source>
        <dbReference type="ARBA" id="ARBA00022617"/>
    </source>
</evidence>
<dbReference type="Pfam" id="PF00034">
    <property type="entry name" value="Cytochrom_C"/>
    <property type="match status" value="1"/>
</dbReference>
<keyword evidence="2 6" id="KW-0349">Heme</keyword>
<dbReference type="Gene3D" id="1.10.760.10">
    <property type="entry name" value="Cytochrome c-like domain"/>
    <property type="match status" value="1"/>
</dbReference>
<dbReference type="EMBL" id="QLTA01000080">
    <property type="protein sequence ID" value="RAR72672.1"/>
    <property type="molecule type" value="Genomic_DNA"/>
</dbReference>
<protein>
    <submittedName>
        <fullName evidence="8">Cytochrome c2</fullName>
    </submittedName>
</protein>
<dbReference type="InterPro" id="IPR002327">
    <property type="entry name" value="Cyt_c_1A/1B"/>
</dbReference>
<proteinExistence type="predicted"/>
<gene>
    <name evidence="8" type="ORF">AX018_10807</name>
</gene>
<keyword evidence="1" id="KW-0813">Transport</keyword>
<dbReference type="AlphaFoldDB" id="A0A328YKQ6"/>
<accession>A0A328YKQ6</accession>
<dbReference type="GO" id="GO:0020037">
    <property type="term" value="F:heme binding"/>
    <property type="evidence" value="ECO:0007669"/>
    <property type="project" value="InterPro"/>
</dbReference>
<name>A0A328YKQ6_9BURK</name>
<evidence type="ECO:0000256" key="5">
    <source>
        <dbReference type="ARBA" id="ARBA00023004"/>
    </source>
</evidence>
<evidence type="ECO:0000313" key="9">
    <source>
        <dbReference type="Proteomes" id="UP000248856"/>
    </source>
</evidence>
<evidence type="ECO:0000256" key="3">
    <source>
        <dbReference type="ARBA" id="ARBA00022723"/>
    </source>
</evidence>
<evidence type="ECO:0000256" key="6">
    <source>
        <dbReference type="PROSITE-ProRule" id="PRU00433"/>
    </source>
</evidence>
<dbReference type="GO" id="GO:0009055">
    <property type="term" value="F:electron transfer activity"/>
    <property type="evidence" value="ECO:0007669"/>
    <property type="project" value="InterPro"/>
</dbReference>
<organism evidence="8 9">
    <name type="scientific">Paracidovorax anthurii</name>
    <dbReference type="NCBI Taxonomy" id="78229"/>
    <lineage>
        <taxon>Bacteria</taxon>
        <taxon>Pseudomonadati</taxon>
        <taxon>Pseudomonadota</taxon>
        <taxon>Betaproteobacteria</taxon>
        <taxon>Burkholderiales</taxon>
        <taxon>Comamonadaceae</taxon>
        <taxon>Paracidovorax</taxon>
    </lineage>
</organism>
<dbReference type="Proteomes" id="UP000248856">
    <property type="component" value="Unassembled WGS sequence"/>
</dbReference>
<dbReference type="PROSITE" id="PS51007">
    <property type="entry name" value="CYTC"/>
    <property type="match status" value="1"/>
</dbReference>
<evidence type="ECO:0000256" key="1">
    <source>
        <dbReference type="ARBA" id="ARBA00022448"/>
    </source>
</evidence>
<keyword evidence="3 6" id="KW-0479">Metal-binding</keyword>
<dbReference type="SUPFAM" id="SSF46626">
    <property type="entry name" value="Cytochrome c"/>
    <property type="match status" value="1"/>
</dbReference>
<keyword evidence="5 6" id="KW-0408">Iron</keyword>
<comment type="caution">
    <text evidence="8">The sequence shown here is derived from an EMBL/GenBank/DDBJ whole genome shotgun (WGS) entry which is preliminary data.</text>
</comment>
<sequence>MNSRVAPVGGAGVPGRVRRMARLGMPLLAMALLAVAGQALPQASVPAKAREWHTPPPGDVARGAVLYRQQCTACHAIDSNKTGPAHRGVMGRRVGSLPGYPYSEALSHSRLRWTPQTLDVWLADPEELVAGQRMDYQVEDPQERADLIAFLATLK</sequence>
<evidence type="ECO:0000313" key="8">
    <source>
        <dbReference type="EMBL" id="RAR72672.1"/>
    </source>
</evidence>
<evidence type="ECO:0000259" key="7">
    <source>
        <dbReference type="PROSITE" id="PS51007"/>
    </source>
</evidence>
<dbReference type="InterPro" id="IPR036909">
    <property type="entry name" value="Cyt_c-like_dom_sf"/>
</dbReference>